<evidence type="ECO:0000256" key="1">
    <source>
        <dbReference type="SAM" id="Phobius"/>
    </source>
</evidence>
<name>A0A026WN01_OOCBI</name>
<protein>
    <submittedName>
        <fullName evidence="2">Uncharacterized protein</fullName>
    </submittedName>
</protein>
<gene>
    <name evidence="2" type="ORF">X777_02455</name>
</gene>
<reference evidence="2 3" key="1">
    <citation type="journal article" date="2014" name="Curr. Biol.">
        <title>The genome of the clonal raider ant Cerapachys biroi.</title>
        <authorList>
            <person name="Oxley P.R."/>
            <person name="Ji L."/>
            <person name="Fetter-Pruneda I."/>
            <person name="McKenzie S.K."/>
            <person name="Li C."/>
            <person name="Hu H."/>
            <person name="Zhang G."/>
            <person name="Kronauer D.J."/>
        </authorList>
    </citation>
    <scope>NUCLEOTIDE SEQUENCE [LARGE SCALE GENOMIC DNA]</scope>
</reference>
<evidence type="ECO:0000313" key="3">
    <source>
        <dbReference type="Proteomes" id="UP000053097"/>
    </source>
</evidence>
<keyword evidence="1" id="KW-1133">Transmembrane helix</keyword>
<evidence type="ECO:0000313" key="2">
    <source>
        <dbReference type="EMBL" id="EZA57447.1"/>
    </source>
</evidence>
<dbReference type="Proteomes" id="UP000053097">
    <property type="component" value="Unassembled WGS sequence"/>
</dbReference>
<keyword evidence="1" id="KW-0472">Membrane</keyword>
<dbReference type="EMBL" id="KK107148">
    <property type="protein sequence ID" value="EZA57447.1"/>
    <property type="molecule type" value="Genomic_DNA"/>
</dbReference>
<feature type="non-terminal residue" evidence="2">
    <location>
        <position position="1"/>
    </location>
</feature>
<proteinExistence type="predicted"/>
<sequence>LSLGERTSSIFRIIFTNCVANRICCVLLVKVSMTFCFFMSVTHVICGKFHATYERRAIKIRYTYSLCHDSSSQCQERDSSRPIDAP</sequence>
<dbReference type="AlphaFoldDB" id="A0A026WN01"/>
<organism evidence="2 3">
    <name type="scientific">Ooceraea biroi</name>
    <name type="common">Clonal raider ant</name>
    <name type="synonym">Cerapachys biroi</name>
    <dbReference type="NCBI Taxonomy" id="2015173"/>
    <lineage>
        <taxon>Eukaryota</taxon>
        <taxon>Metazoa</taxon>
        <taxon>Ecdysozoa</taxon>
        <taxon>Arthropoda</taxon>
        <taxon>Hexapoda</taxon>
        <taxon>Insecta</taxon>
        <taxon>Pterygota</taxon>
        <taxon>Neoptera</taxon>
        <taxon>Endopterygota</taxon>
        <taxon>Hymenoptera</taxon>
        <taxon>Apocrita</taxon>
        <taxon>Aculeata</taxon>
        <taxon>Formicoidea</taxon>
        <taxon>Formicidae</taxon>
        <taxon>Dorylinae</taxon>
        <taxon>Ooceraea</taxon>
    </lineage>
</organism>
<keyword evidence="3" id="KW-1185">Reference proteome</keyword>
<keyword evidence="1" id="KW-0812">Transmembrane</keyword>
<accession>A0A026WN01</accession>
<feature type="transmembrane region" description="Helical" evidence="1">
    <location>
        <begin position="20"/>
        <end position="46"/>
    </location>
</feature>